<dbReference type="HOGENOM" id="CLU_2202134_0_0_1"/>
<dbReference type="KEGG" id="ptm:GSPATT00009240001"/>
<gene>
    <name evidence="1" type="ORF">GSPATT00009240001</name>
</gene>
<dbReference type="InParanoid" id="A0CQ25"/>
<dbReference type="EMBL" id="CT868141">
    <property type="protein sequence ID" value="CAK72892.1"/>
    <property type="molecule type" value="Genomic_DNA"/>
</dbReference>
<organism evidence="1 2">
    <name type="scientific">Paramecium tetraurelia</name>
    <dbReference type="NCBI Taxonomy" id="5888"/>
    <lineage>
        <taxon>Eukaryota</taxon>
        <taxon>Sar</taxon>
        <taxon>Alveolata</taxon>
        <taxon>Ciliophora</taxon>
        <taxon>Intramacronucleata</taxon>
        <taxon>Oligohymenophorea</taxon>
        <taxon>Peniculida</taxon>
        <taxon>Parameciidae</taxon>
        <taxon>Paramecium</taxon>
    </lineage>
</organism>
<dbReference type="AlphaFoldDB" id="A0CQ25"/>
<reference evidence="1 2" key="1">
    <citation type="journal article" date="2006" name="Nature">
        <title>Global trends of whole-genome duplications revealed by the ciliate Paramecium tetraurelia.</title>
        <authorList>
            <consortium name="Genoscope"/>
            <person name="Aury J.-M."/>
            <person name="Jaillon O."/>
            <person name="Duret L."/>
            <person name="Noel B."/>
            <person name="Jubin C."/>
            <person name="Porcel B.M."/>
            <person name="Segurens B."/>
            <person name="Daubin V."/>
            <person name="Anthouard V."/>
            <person name="Aiach N."/>
            <person name="Arnaiz O."/>
            <person name="Billaut A."/>
            <person name="Beisson J."/>
            <person name="Blanc I."/>
            <person name="Bouhouche K."/>
            <person name="Camara F."/>
            <person name="Duharcourt S."/>
            <person name="Guigo R."/>
            <person name="Gogendeau D."/>
            <person name="Katinka M."/>
            <person name="Keller A.-M."/>
            <person name="Kissmehl R."/>
            <person name="Klotz C."/>
            <person name="Koll F."/>
            <person name="Le Moue A."/>
            <person name="Lepere C."/>
            <person name="Malinsky S."/>
            <person name="Nowacki M."/>
            <person name="Nowak J.K."/>
            <person name="Plattner H."/>
            <person name="Poulain J."/>
            <person name="Ruiz F."/>
            <person name="Serrano V."/>
            <person name="Zagulski M."/>
            <person name="Dessen P."/>
            <person name="Betermier M."/>
            <person name="Weissenbach J."/>
            <person name="Scarpelli C."/>
            <person name="Schachter V."/>
            <person name="Sperling L."/>
            <person name="Meyer E."/>
            <person name="Cohen J."/>
            <person name="Wincker P."/>
        </authorList>
    </citation>
    <scope>NUCLEOTIDE SEQUENCE [LARGE SCALE GENOMIC DNA]</scope>
    <source>
        <strain evidence="1 2">Stock d4-2</strain>
    </source>
</reference>
<dbReference type="GeneID" id="5026081"/>
<accession>A0CQ25</accession>
<evidence type="ECO:0000313" key="2">
    <source>
        <dbReference type="Proteomes" id="UP000000600"/>
    </source>
</evidence>
<protein>
    <submittedName>
        <fullName evidence="1">Uncharacterized protein</fullName>
    </submittedName>
</protein>
<evidence type="ECO:0000313" key="1">
    <source>
        <dbReference type="EMBL" id="CAK72892.1"/>
    </source>
</evidence>
<proteinExistence type="predicted"/>
<dbReference type="RefSeq" id="XP_001440289.1">
    <property type="nucleotide sequence ID" value="XM_001440252.1"/>
</dbReference>
<keyword evidence="2" id="KW-1185">Reference proteome</keyword>
<dbReference type="Proteomes" id="UP000000600">
    <property type="component" value="Unassembled WGS sequence"/>
</dbReference>
<name>A0CQ25_PARTE</name>
<sequence length="108" mass="12593">MYKQLLQLKMIPFLFANKVSNCNKYTCDYMPTQTECESQIKSKRSYFLNNSCISTNDCSKIPIYNKALFFFSGLIKWCNSYKFQQKTTIILQISSLIFQFGKIFSGSV</sequence>